<name>A0A8J3EL07_9BACL</name>
<protein>
    <recommendedName>
        <fullName evidence="7">Glycosyltransferase 2-like domain-containing protein</fullName>
    </recommendedName>
</protein>
<evidence type="ECO:0000256" key="1">
    <source>
        <dbReference type="ARBA" id="ARBA00004202"/>
    </source>
</evidence>
<dbReference type="AlphaFoldDB" id="A0A8J3EL07"/>
<dbReference type="RefSeq" id="WP_188496038.1">
    <property type="nucleotide sequence ID" value="NZ_BMFV01000003.1"/>
</dbReference>
<accession>A0A8J3EL07</accession>
<evidence type="ECO:0000256" key="6">
    <source>
        <dbReference type="ARBA" id="ARBA00023136"/>
    </source>
</evidence>
<dbReference type="GO" id="GO:0019350">
    <property type="term" value="P:teichoic acid biosynthetic process"/>
    <property type="evidence" value="ECO:0007669"/>
    <property type="project" value="UniProtKB-KW"/>
</dbReference>
<dbReference type="GO" id="GO:0005886">
    <property type="term" value="C:plasma membrane"/>
    <property type="evidence" value="ECO:0007669"/>
    <property type="project" value="UniProtKB-SubCell"/>
</dbReference>
<evidence type="ECO:0000256" key="4">
    <source>
        <dbReference type="ARBA" id="ARBA00022679"/>
    </source>
</evidence>
<dbReference type="InterPro" id="IPR007554">
    <property type="entry name" value="Glycerophosphate_synth"/>
</dbReference>
<sequence length="1178" mass="138301">MPKVSVIVPIYNVEQYLEECLDSLVNQTLDAEDLEVIMVNDGSMDGSPSIMENYSDSYPNFKSFHKENGGLGQARNFGVEKACGDYIVFLDSDDYVAPQAYELMVETALATGSDIVVGNVERFNSTKVYPSGLHKKIFRETVLKTHISRYNDLIYDTTAWNKLFRKAFWDQHHFKFPEGILYEDIPVTIPAHYLSTSTDILEDVVYFWRAREGNDQSITQKRHELRNFSDRLTVIKMVDRFFKDYQIDDSLYDLQRYKTLDVDLLMYLNQLDEVDSDYINVFFKETGKYLKKVPDHILNQLSAIDRLKYYLVKLNDQEKFFEVLSFQKKDLRHTKVLKRGQQYIGDYPFRKELPDHLFVMNEELRVVPKINSVNWQGTKLCVKGYNYIKNVDMKSKQKVRLDASLKNPETGKQVAIPVEKVKRPDVTHKRGVKLQRKPLKRLYNYHWSGYELVIDFKNEAIKKLGSGKLELWFRLDVDGLQREFRAGGPVPGRKPRPTYKTLLGQHLSVRYNKKWDFYIESVPLNSVITRIDLFERSLVIRGSTATPLEDIHLELYNYANKIVYPLSVYQNNDATELEFPNEQVHQFRSLVNLRELAQAAETGDWTCYVVCNNEYLPLTIMNNVSLRNVPLGEQEVRLKASSRGNLVIDFLPQTPKLLDIVWKDDSFNIELIFHETALASFSHIKMTQLALQHVESGKTFNFECKNETSRNPFKYYLFECSIRDSHHKAMFDVGKWDVYLEIEGLLENGSEELIKRRVFVEDTTISLPNHSFSGIKHIPYRTGKGNFSLKTILAWNWIERGPRRQEFTRRIMYHLFRLLPMNSKSVVLESYWGKSATCNPRAIVDYMEKQGLNYKYIWSLNNENKSVNPQGIAVRKNSLKYYYYLATSKYFINNANFPDFYKKRKRAIEIQTLHGTFLKTMGLDVPGENDTEEKRERFLRRCARWDYLLSPSRYMSEITRRCYLYENEILEVGFPRNDVLYNQNNQQQIENLKAKLNLPKDKKVILYAPTWRVKNKFNIQLDIEKMQNELGEDYILLLRLHYFVANGIDLSPYKGFAYNMSAYEDIQELYLISDLLITDYSSVMFDYANLNRPILFFTYDLEHYRDQLRGFYIDLEAEAPGPLVKTNEALIHAVQHVDDYRDLYGEKMAKFRSKYCQFDNGTASKQVVEKVFKKTKII</sequence>
<dbReference type="Gene3D" id="3.40.50.11820">
    <property type="match status" value="1"/>
</dbReference>
<comment type="subcellular location">
    <subcellularLocation>
        <location evidence="1">Cell membrane</location>
        <topology evidence="1">Peripheral membrane protein</topology>
    </subcellularLocation>
</comment>
<comment type="similarity">
    <text evidence="2">Belongs to the CDP-glycerol glycerophosphotransferase family.</text>
</comment>
<dbReference type="EMBL" id="BMFV01000003">
    <property type="protein sequence ID" value="GGH76632.1"/>
    <property type="molecule type" value="Genomic_DNA"/>
</dbReference>
<dbReference type="PANTHER" id="PTHR37316">
    <property type="entry name" value="TEICHOIC ACID GLYCEROL-PHOSPHATE PRIMASE"/>
    <property type="match status" value="1"/>
</dbReference>
<dbReference type="Gene3D" id="3.90.550.10">
    <property type="entry name" value="Spore Coat Polysaccharide Biosynthesis Protein SpsA, Chain A"/>
    <property type="match status" value="1"/>
</dbReference>
<feature type="domain" description="Glycosyltransferase 2-like" evidence="7">
    <location>
        <begin position="5"/>
        <end position="137"/>
    </location>
</feature>
<evidence type="ECO:0000313" key="9">
    <source>
        <dbReference type="Proteomes" id="UP000656813"/>
    </source>
</evidence>
<evidence type="ECO:0000256" key="2">
    <source>
        <dbReference type="ARBA" id="ARBA00010488"/>
    </source>
</evidence>
<evidence type="ECO:0000313" key="8">
    <source>
        <dbReference type="EMBL" id="GGH76632.1"/>
    </source>
</evidence>
<keyword evidence="3" id="KW-1003">Cell membrane</keyword>
<keyword evidence="4" id="KW-0808">Transferase</keyword>
<dbReference type="SUPFAM" id="SSF53756">
    <property type="entry name" value="UDP-Glycosyltransferase/glycogen phosphorylase"/>
    <property type="match status" value="1"/>
</dbReference>
<keyword evidence="5" id="KW-0777">Teichoic acid biosynthesis</keyword>
<reference evidence="8" key="2">
    <citation type="submission" date="2020-09" db="EMBL/GenBank/DDBJ databases">
        <authorList>
            <person name="Sun Q."/>
            <person name="Zhou Y."/>
        </authorList>
    </citation>
    <scope>NUCLEOTIDE SEQUENCE</scope>
    <source>
        <strain evidence="8">CGMCC 1.12777</strain>
    </source>
</reference>
<evidence type="ECO:0000259" key="7">
    <source>
        <dbReference type="Pfam" id="PF00535"/>
    </source>
</evidence>
<dbReference type="Pfam" id="PF04464">
    <property type="entry name" value="Glyphos_transf"/>
    <property type="match status" value="1"/>
</dbReference>
<dbReference type="SUPFAM" id="SSF53448">
    <property type="entry name" value="Nucleotide-diphospho-sugar transferases"/>
    <property type="match status" value="1"/>
</dbReference>
<dbReference type="GO" id="GO:0047355">
    <property type="term" value="F:CDP-glycerol glycerophosphotransferase activity"/>
    <property type="evidence" value="ECO:0007669"/>
    <property type="project" value="InterPro"/>
</dbReference>
<comment type="caution">
    <text evidence="8">The sequence shown here is derived from an EMBL/GenBank/DDBJ whole genome shotgun (WGS) entry which is preliminary data.</text>
</comment>
<organism evidence="8 9">
    <name type="scientific">Pullulanibacillus pueri</name>
    <dbReference type="NCBI Taxonomy" id="1437324"/>
    <lineage>
        <taxon>Bacteria</taxon>
        <taxon>Bacillati</taxon>
        <taxon>Bacillota</taxon>
        <taxon>Bacilli</taxon>
        <taxon>Bacillales</taxon>
        <taxon>Sporolactobacillaceae</taxon>
        <taxon>Pullulanibacillus</taxon>
    </lineage>
</organism>
<dbReference type="CDD" id="cd00761">
    <property type="entry name" value="Glyco_tranf_GTA_type"/>
    <property type="match status" value="1"/>
</dbReference>
<dbReference type="InterPro" id="IPR001173">
    <property type="entry name" value="Glyco_trans_2-like"/>
</dbReference>
<dbReference type="InterPro" id="IPR051612">
    <property type="entry name" value="Teichoic_Acid_Biosynth"/>
</dbReference>
<reference evidence="8" key="1">
    <citation type="journal article" date="2014" name="Int. J. Syst. Evol. Microbiol.">
        <title>Complete genome sequence of Corynebacterium casei LMG S-19264T (=DSM 44701T), isolated from a smear-ripened cheese.</title>
        <authorList>
            <consortium name="US DOE Joint Genome Institute (JGI-PGF)"/>
            <person name="Walter F."/>
            <person name="Albersmeier A."/>
            <person name="Kalinowski J."/>
            <person name="Ruckert C."/>
        </authorList>
    </citation>
    <scope>NUCLEOTIDE SEQUENCE</scope>
    <source>
        <strain evidence="8">CGMCC 1.12777</strain>
    </source>
</reference>
<evidence type="ECO:0000256" key="5">
    <source>
        <dbReference type="ARBA" id="ARBA00022944"/>
    </source>
</evidence>
<dbReference type="InterPro" id="IPR043148">
    <property type="entry name" value="TagF_C"/>
</dbReference>
<keyword evidence="6" id="KW-0472">Membrane</keyword>
<dbReference type="InterPro" id="IPR029044">
    <property type="entry name" value="Nucleotide-diphossugar_trans"/>
</dbReference>
<keyword evidence="9" id="KW-1185">Reference proteome</keyword>
<dbReference type="Gene3D" id="3.40.50.12580">
    <property type="match status" value="1"/>
</dbReference>
<dbReference type="Proteomes" id="UP000656813">
    <property type="component" value="Unassembled WGS sequence"/>
</dbReference>
<gene>
    <name evidence="8" type="ORF">GCM10007096_07350</name>
</gene>
<proteinExistence type="inferred from homology"/>
<dbReference type="Pfam" id="PF00535">
    <property type="entry name" value="Glycos_transf_2"/>
    <property type="match status" value="1"/>
</dbReference>
<evidence type="ECO:0000256" key="3">
    <source>
        <dbReference type="ARBA" id="ARBA00022475"/>
    </source>
</evidence>
<dbReference type="InterPro" id="IPR043149">
    <property type="entry name" value="TagF_N"/>
</dbReference>
<dbReference type="PANTHER" id="PTHR37316:SF3">
    <property type="entry name" value="TEICHOIC ACID GLYCEROL-PHOSPHATE TRANSFERASE"/>
    <property type="match status" value="1"/>
</dbReference>